<protein>
    <submittedName>
        <fullName evidence="1">Uncharacterized protein</fullName>
    </submittedName>
</protein>
<evidence type="ECO:0000313" key="2">
    <source>
        <dbReference type="Proteomes" id="UP000234323"/>
    </source>
</evidence>
<organism evidence="1 2">
    <name type="scientific">Rhizophagus irregularis</name>
    <dbReference type="NCBI Taxonomy" id="588596"/>
    <lineage>
        <taxon>Eukaryota</taxon>
        <taxon>Fungi</taxon>
        <taxon>Fungi incertae sedis</taxon>
        <taxon>Mucoromycota</taxon>
        <taxon>Glomeromycotina</taxon>
        <taxon>Glomeromycetes</taxon>
        <taxon>Glomerales</taxon>
        <taxon>Glomeraceae</taxon>
        <taxon>Rhizophagus</taxon>
    </lineage>
</organism>
<dbReference type="EMBL" id="LLXI01003561">
    <property type="protein sequence ID" value="PKY59429.1"/>
    <property type="molecule type" value="Genomic_DNA"/>
</dbReference>
<feature type="non-terminal residue" evidence="1">
    <location>
        <position position="1"/>
    </location>
</feature>
<reference evidence="1 2" key="1">
    <citation type="submission" date="2015-10" db="EMBL/GenBank/DDBJ databases">
        <title>Genome analyses suggest a sexual origin of heterokaryosis in a supposedly ancient asexual fungus.</title>
        <authorList>
            <person name="Ropars J."/>
            <person name="Sedzielewska K."/>
            <person name="Noel J."/>
            <person name="Charron P."/>
            <person name="Farinelli L."/>
            <person name="Marton T."/>
            <person name="Kruger M."/>
            <person name="Pelin A."/>
            <person name="Brachmann A."/>
            <person name="Corradi N."/>
        </authorList>
    </citation>
    <scope>NUCLEOTIDE SEQUENCE [LARGE SCALE GENOMIC DNA]</scope>
    <source>
        <strain evidence="1 2">A4</strain>
    </source>
</reference>
<name>A0A2I1HKN6_9GLOM</name>
<sequence length="59" mass="6405">KSTTEGIVQVAKQIAESVSQVHNIQPDTVSSTLINLKSKTSPEMSKKIVETQKPTVLLN</sequence>
<keyword evidence="2" id="KW-1185">Reference proteome</keyword>
<dbReference type="Proteomes" id="UP000234323">
    <property type="component" value="Unassembled WGS sequence"/>
</dbReference>
<comment type="caution">
    <text evidence="1">The sequence shown here is derived from an EMBL/GenBank/DDBJ whole genome shotgun (WGS) entry which is preliminary data.</text>
</comment>
<evidence type="ECO:0000313" key="1">
    <source>
        <dbReference type="EMBL" id="PKY59429.1"/>
    </source>
</evidence>
<proteinExistence type="predicted"/>
<accession>A0A2I1HKN6</accession>
<gene>
    <name evidence="1" type="ORF">RhiirA4_482173</name>
</gene>
<dbReference type="AlphaFoldDB" id="A0A2I1HKN6"/>